<dbReference type="Gene3D" id="3.30.565.10">
    <property type="entry name" value="Histidine kinase-like ATPase, C-terminal domain"/>
    <property type="match status" value="1"/>
</dbReference>
<dbReference type="GO" id="GO:0016020">
    <property type="term" value="C:membrane"/>
    <property type="evidence" value="ECO:0007669"/>
    <property type="project" value="InterPro"/>
</dbReference>
<sequence>MYGSTDPAGAGYGYSPGTPGATPQASHGPDRASRPPRPRAGWRQAGSDLLYLLPGLPIAIASFTLMVTGFWLGVGLIPLALVGLVVLLVTLMTARGFAAAERSRVSLLEGRRVGPAYYRHPEESGFSRILGYLRDPQLWRDFFHGIIILPVRVFTWSFTIAWTAASLMITYPLWAWSLPHDDDEQRGLADLVLGWDSFAADVTVNTVIGVVFAITLPYIVRGLAAIESALAWTILTNENAALRARADELTRSRQAVVQAEADTLRKVERDIHDGPQQRLVRLTMDLQSAQRRLDDDPEAAAPLVKGALQQTQEALAELRALSRGIAPPILTDRGLAAALAAAAARCPVPTTLDIQLDADERLPTAVENAAYFVVTESLTNVAKHSGATSCEVSVFTAGDLLCIRVADNGRGGAHIGKGHGLAGLADRLAGVDGELSLDSPYSAGTVVNADIPVR</sequence>
<comment type="caution">
    <text evidence="13">The sequence shown here is derived from an EMBL/GenBank/DDBJ whole genome shotgun (WGS) entry which is preliminary data.</text>
</comment>
<dbReference type="InterPro" id="IPR050482">
    <property type="entry name" value="Sensor_HK_TwoCompSys"/>
</dbReference>
<evidence type="ECO:0000259" key="12">
    <source>
        <dbReference type="Pfam" id="PF13796"/>
    </source>
</evidence>
<dbReference type="Proteomes" id="UP000460435">
    <property type="component" value="Unassembled WGS sequence"/>
</dbReference>
<proteinExistence type="predicted"/>
<dbReference type="Pfam" id="PF07730">
    <property type="entry name" value="HisKA_3"/>
    <property type="match status" value="1"/>
</dbReference>
<name>A0A7K3M788_9ACTN</name>
<evidence type="ECO:0000256" key="5">
    <source>
        <dbReference type="ARBA" id="ARBA00022741"/>
    </source>
</evidence>
<feature type="region of interest" description="Disordered" evidence="9">
    <location>
        <begin position="1"/>
        <end position="40"/>
    </location>
</feature>
<dbReference type="InterPro" id="IPR011712">
    <property type="entry name" value="Sig_transdc_His_kin_sub3_dim/P"/>
</dbReference>
<dbReference type="CDD" id="cd16917">
    <property type="entry name" value="HATPase_UhpB-NarQ-NarX-like"/>
    <property type="match status" value="1"/>
</dbReference>
<dbReference type="GO" id="GO:0046983">
    <property type="term" value="F:protein dimerization activity"/>
    <property type="evidence" value="ECO:0007669"/>
    <property type="project" value="InterPro"/>
</dbReference>
<dbReference type="GO" id="GO:0005524">
    <property type="term" value="F:ATP binding"/>
    <property type="evidence" value="ECO:0007669"/>
    <property type="project" value="UniProtKB-KW"/>
</dbReference>
<keyword evidence="10" id="KW-1133">Transmembrane helix</keyword>
<evidence type="ECO:0000259" key="11">
    <source>
        <dbReference type="Pfam" id="PF07730"/>
    </source>
</evidence>
<dbReference type="EMBL" id="WLZY01000006">
    <property type="protein sequence ID" value="NDL59145.1"/>
    <property type="molecule type" value="Genomic_DNA"/>
</dbReference>
<feature type="domain" description="Signal transduction histidine kinase subgroup 3 dimerisation and phosphoacceptor" evidence="11">
    <location>
        <begin position="266"/>
        <end position="328"/>
    </location>
</feature>
<keyword evidence="6 13" id="KW-0418">Kinase</keyword>
<evidence type="ECO:0000256" key="6">
    <source>
        <dbReference type="ARBA" id="ARBA00022777"/>
    </source>
</evidence>
<dbReference type="SUPFAM" id="SSF55874">
    <property type="entry name" value="ATPase domain of HSP90 chaperone/DNA topoisomerase II/histidine kinase"/>
    <property type="match status" value="1"/>
</dbReference>
<evidence type="ECO:0000256" key="2">
    <source>
        <dbReference type="ARBA" id="ARBA00012438"/>
    </source>
</evidence>
<evidence type="ECO:0000256" key="9">
    <source>
        <dbReference type="SAM" id="MobiDB-lite"/>
    </source>
</evidence>
<dbReference type="Pfam" id="PF13796">
    <property type="entry name" value="Sensor"/>
    <property type="match status" value="1"/>
</dbReference>
<dbReference type="RefSeq" id="WP_162451882.1">
    <property type="nucleotide sequence ID" value="NZ_WLZY01000006.1"/>
</dbReference>
<dbReference type="PANTHER" id="PTHR24421:SF10">
    <property type="entry name" value="NITRATE_NITRITE SENSOR PROTEIN NARQ"/>
    <property type="match status" value="1"/>
</dbReference>
<dbReference type="EC" id="2.7.13.3" evidence="2"/>
<reference evidence="13 14" key="1">
    <citation type="submission" date="2019-11" db="EMBL/GenBank/DDBJ databases">
        <authorList>
            <person name="Li X.-J."/>
            <person name="Feng X.-M."/>
        </authorList>
    </citation>
    <scope>NUCLEOTIDE SEQUENCE [LARGE SCALE GENOMIC DNA]</scope>
    <source>
        <strain evidence="13 14">XMNu-373</strain>
    </source>
</reference>
<keyword evidence="3" id="KW-0597">Phosphoprotein</keyword>
<evidence type="ECO:0000313" key="13">
    <source>
        <dbReference type="EMBL" id="NDL59145.1"/>
    </source>
</evidence>
<evidence type="ECO:0000313" key="14">
    <source>
        <dbReference type="Proteomes" id="UP000460435"/>
    </source>
</evidence>
<dbReference type="GO" id="GO:0000155">
    <property type="term" value="F:phosphorelay sensor kinase activity"/>
    <property type="evidence" value="ECO:0007669"/>
    <property type="project" value="InterPro"/>
</dbReference>
<evidence type="ECO:0000256" key="3">
    <source>
        <dbReference type="ARBA" id="ARBA00022553"/>
    </source>
</evidence>
<evidence type="ECO:0000256" key="1">
    <source>
        <dbReference type="ARBA" id="ARBA00000085"/>
    </source>
</evidence>
<dbReference type="AlphaFoldDB" id="A0A7K3M788"/>
<keyword evidence="5" id="KW-0547">Nucleotide-binding</keyword>
<dbReference type="Gene3D" id="1.20.5.1930">
    <property type="match status" value="1"/>
</dbReference>
<keyword evidence="7" id="KW-0067">ATP-binding</keyword>
<protein>
    <recommendedName>
        <fullName evidence="2">histidine kinase</fullName>
        <ecNumber evidence="2">2.7.13.3</ecNumber>
    </recommendedName>
</protein>
<keyword evidence="10" id="KW-0812">Transmembrane</keyword>
<organism evidence="13 14">
    <name type="scientific">Phytoactinopolyspora mesophila</name>
    <dbReference type="NCBI Taxonomy" id="2650750"/>
    <lineage>
        <taxon>Bacteria</taxon>
        <taxon>Bacillati</taxon>
        <taxon>Actinomycetota</taxon>
        <taxon>Actinomycetes</taxon>
        <taxon>Jiangellales</taxon>
        <taxon>Jiangellaceae</taxon>
        <taxon>Phytoactinopolyspora</taxon>
    </lineage>
</organism>
<feature type="transmembrane region" description="Helical" evidence="10">
    <location>
        <begin position="153"/>
        <end position="178"/>
    </location>
</feature>
<comment type="catalytic activity">
    <reaction evidence="1">
        <text>ATP + protein L-histidine = ADP + protein N-phospho-L-histidine.</text>
        <dbReference type="EC" id="2.7.13.3"/>
    </reaction>
</comment>
<feature type="transmembrane region" description="Helical" evidence="10">
    <location>
        <begin position="198"/>
        <end position="220"/>
    </location>
</feature>
<feature type="domain" description="Putative sensor" evidence="12">
    <location>
        <begin position="51"/>
        <end position="234"/>
    </location>
</feature>
<feature type="transmembrane region" description="Helical" evidence="10">
    <location>
        <begin position="49"/>
        <end position="71"/>
    </location>
</feature>
<accession>A0A7K3M788</accession>
<keyword evidence="10" id="KW-0472">Membrane</keyword>
<dbReference type="InterPro" id="IPR036890">
    <property type="entry name" value="HATPase_C_sf"/>
</dbReference>
<evidence type="ECO:0000256" key="8">
    <source>
        <dbReference type="ARBA" id="ARBA00023012"/>
    </source>
</evidence>
<gene>
    <name evidence="13" type="ORF">F7O44_18920</name>
</gene>
<evidence type="ECO:0000256" key="10">
    <source>
        <dbReference type="SAM" id="Phobius"/>
    </source>
</evidence>
<dbReference type="PANTHER" id="PTHR24421">
    <property type="entry name" value="NITRATE/NITRITE SENSOR PROTEIN NARX-RELATED"/>
    <property type="match status" value="1"/>
</dbReference>
<feature type="transmembrane region" description="Helical" evidence="10">
    <location>
        <begin position="77"/>
        <end position="98"/>
    </location>
</feature>
<evidence type="ECO:0000256" key="4">
    <source>
        <dbReference type="ARBA" id="ARBA00022679"/>
    </source>
</evidence>
<keyword evidence="14" id="KW-1185">Reference proteome</keyword>
<keyword evidence="8" id="KW-0902">Two-component regulatory system</keyword>
<dbReference type="InterPro" id="IPR025828">
    <property type="entry name" value="Put_sensor_dom"/>
</dbReference>
<evidence type="ECO:0000256" key="7">
    <source>
        <dbReference type="ARBA" id="ARBA00022840"/>
    </source>
</evidence>
<keyword evidence="4" id="KW-0808">Transferase</keyword>